<dbReference type="EMBL" id="BARS01013741">
    <property type="protein sequence ID" value="GAF98979.1"/>
    <property type="molecule type" value="Genomic_DNA"/>
</dbReference>
<feature type="non-terminal residue" evidence="2">
    <location>
        <position position="126"/>
    </location>
</feature>
<reference evidence="2" key="1">
    <citation type="journal article" date="2014" name="Front. Microbiol.">
        <title>High frequency of phylogenetically diverse reductive dehalogenase-homologous genes in deep subseafloor sedimentary metagenomes.</title>
        <authorList>
            <person name="Kawai M."/>
            <person name="Futagami T."/>
            <person name="Toyoda A."/>
            <person name="Takaki Y."/>
            <person name="Nishi S."/>
            <person name="Hori S."/>
            <person name="Arai W."/>
            <person name="Tsubouchi T."/>
            <person name="Morono Y."/>
            <person name="Uchiyama I."/>
            <person name="Ito T."/>
            <person name="Fujiyama A."/>
            <person name="Inagaki F."/>
            <person name="Takami H."/>
        </authorList>
    </citation>
    <scope>NUCLEOTIDE SEQUENCE</scope>
    <source>
        <strain evidence="2">Expedition CK06-06</strain>
    </source>
</reference>
<feature type="domain" description="DUF4349" evidence="1">
    <location>
        <begin position="12"/>
        <end position="125"/>
    </location>
</feature>
<evidence type="ECO:0000313" key="2">
    <source>
        <dbReference type="EMBL" id="GAF98979.1"/>
    </source>
</evidence>
<proteinExistence type="predicted"/>
<name>X0U0H5_9ZZZZ</name>
<evidence type="ECO:0000259" key="1">
    <source>
        <dbReference type="Pfam" id="PF14257"/>
    </source>
</evidence>
<dbReference type="Pfam" id="PF14257">
    <property type="entry name" value="DUF4349"/>
    <property type="match status" value="1"/>
</dbReference>
<comment type="caution">
    <text evidence="2">The sequence shown here is derived from an EMBL/GenBank/DDBJ whole genome shotgun (WGS) entry which is preliminary data.</text>
</comment>
<sequence>PLTNLGDDKVERLVIRNANLTLVVNDPGQSTEDIGKMAREMEGFVVSSYVYQTTYAEDVMAVQASITIRVPVERLDEALDFIKDGSIEVRSENVSGQDVTQEYIDLQSQLRNLELAEEELREIMKS</sequence>
<dbReference type="AlphaFoldDB" id="X0U0H5"/>
<feature type="non-terminal residue" evidence="2">
    <location>
        <position position="1"/>
    </location>
</feature>
<gene>
    <name evidence="2" type="ORF">S01H1_23656</name>
</gene>
<dbReference type="InterPro" id="IPR025645">
    <property type="entry name" value="DUF4349"/>
</dbReference>
<organism evidence="2">
    <name type="scientific">marine sediment metagenome</name>
    <dbReference type="NCBI Taxonomy" id="412755"/>
    <lineage>
        <taxon>unclassified sequences</taxon>
        <taxon>metagenomes</taxon>
        <taxon>ecological metagenomes</taxon>
    </lineage>
</organism>
<accession>X0U0H5</accession>
<protein>
    <recommendedName>
        <fullName evidence="1">DUF4349 domain-containing protein</fullName>
    </recommendedName>
</protein>